<keyword evidence="2" id="KW-1185">Reference proteome</keyword>
<comment type="caution">
    <text evidence="1">The sequence shown here is derived from an EMBL/GenBank/DDBJ whole genome shotgun (WGS) entry which is preliminary data.</text>
</comment>
<sequence length="67" mass="6892">MNGSQILLANSRPSLASTSRLEAGGWALATLAMAWFSSGAPPSRNAPTTLPSLIQYDPNLAFADAGS</sequence>
<organism evidence="1 2">
    <name type="scientific">Smallanthus sonchifolius</name>
    <dbReference type="NCBI Taxonomy" id="185202"/>
    <lineage>
        <taxon>Eukaryota</taxon>
        <taxon>Viridiplantae</taxon>
        <taxon>Streptophyta</taxon>
        <taxon>Embryophyta</taxon>
        <taxon>Tracheophyta</taxon>
        <taxon>Spermatophyta</taxon>
        <taxon>Magnoliopsida</taxon>
        <taxon>eudicotyledons</taxon>
        <taxon>Gunneridae</taxon>
        <taxon>Pentapetalae</taxon>
        <taxon>asterids</taxon>
        <taxon>campanulids</taxon>
        <taxon>Asterales</taxon>
        <taxon>Asteraceae</taxon>
        <taxon>Asteroideae</taxon>
        <taxon>Heliantheae alliance</taxon>
        <taxon>Millerieae</taxon>
        <taxon>Smallanthus</taxon>
    </lineage>
</organism>
<protein>
    <submittedName>
        <fullName evidence="1">Uncharacterized protein</fullName>
    </submittedName>
</protein>
<reference evidence="1 2" key="2">
    <citation type="journal article" date="2022" name="Mol. Ecol. Resour.">
        <title>The genomes of chicory, endive, great burdock and yacon provide insights into Asteraceae paleo-polyploidization history and plant inulin production.</title>
        <authorList>
            <person name="Fan W."/>
            <person name="Wang S."/>
            <person name="Wang H."/>
            <person name="Wang A."/>
            <person name="Jiang F."/>
            <person name="Liu H."/>
            <person name="Zhao H."/>
            <person name="Xu D."/>
            <person name="Zhang Y."/>
        </authorList>
    </citation>
    <scope>NUCLEOTIDE SEQUENCE [LARGE SCALE GENOMIC DNA]</scope>
    <source>
        <strain evidence="2">cv. Yunnan</strain>
        <tissue evidence="1">Leaves</tissue>
    </source>
</reference>
<reference evidence="2" key="1">
    <citation type="journal article" date="2022" name="Mol. Ecol. Resour.">
        <title>The genomes of chicory, endive, great burdock and yacon provide insights into Asteraceae palaeo-polyploidization history and plant inulin production.</title>
        <authorList>
            <person name="Fan W."/>
            <person name="Wang S."/>
            <person name="Wang H."/>
            <person name="Wang A."/>
            <person name="Jiang F."/>
            <person name="Liu H."/>
            <person name="Zhao H."/>
            <person name="Xu D."/>
            <person name="Zhang Y."/>
        </authorList>
    </citation>
    <scope>NUCLEOTIDE SEQUENCE [LARGE SCALE GENOMIC DNA]</scope>
    <source>
        <strain evidence="2">cv. Yunnan</strain>
    </source>
</reference>
<evidence type="ECO:0000313" key="1">
    <source>
        <dbReference type="EMBL" id="KAI3814121.1"/>
    </source>
</evidence>
<dbReference type="Proteomes" id="UP001056120">
    <property type="component" value="Linkage Group LG06"/>
</dbReference>
<dbReference type="EMBL" id="CM042023">
    <property type="protein sequence ID" value="KAI3814121.1"/>
    <property type="molecule type" value="Genomic_DNA"/>
</dbReference>
<gene>
    <name evidence="1" type="ORF">L1987_18868</name>
</gene>
<proteinExistence type="predicted"/>
<evidence type="ECO:0000313" key="2">
    <source>
        <dbReference type="Proteomes" id="UP001056120"/>
    </source>
</evidence>
<name>A0ACB9J2Z5_9ASTR</name>
<accession>A0ACB9J2Z5</accession>